<accession>A0A7X6DR96</accession>
<comment type="caution">
    <text evidence="3">The sequence shown here is derived from an EMBL/GenBank/DDBJ whole genome shotgun (WGS) entry which is preliminary data.</text>
</comment>
<evidence type="ECO:0000313" key="3">
    <source>
        <dbReference type="EMBL" id="NKE71885.1"/>
    </source>
</evidence>
<dbReference type="RefSeq" id="WP_168060922.1">
    <property type="nucleotide sequence ID" value="NZ_VTOW01000002.1"/>
</dbReference>
<keyword evidence="2" id="KW-0456">Lyase</keyword>
<evidence type="ECO:0000256" key="2">
    <source>
        <dbReference type="ARBA" id="ARBA00023239"/>
    </source>
</evidence>
<evidence type="ECO:0000256" key="1">
    <source>
        <dbReference type="ARBA" id="ARBA00022723"/>
    </source>
</evidence>
<dbReference type="PANTHER" id="PTHR33542">
    <property type="entry name" value="SIROHYDROCHLORIN FERROCHELATASE, CHLOROPLASTIC"/>
    <property type="match status" value="1"/>
</dbReference>
<dbReference type="Gene3D" id="3.40.50.1400">
    <property type="match status" value="2"/>
</dbReference>
<protein>
    <submittedName>
        <fullName evidence="3">Sirohydrochlorin chelatase</fullName>
    </submittedName>
</protein>
<keyword evidence="4" id="KW-1185">Reference proteome</keyword>
<name>A0A7X6DR96_9BACT</name>
<dbReference type="InterPro" id="IPR002762">
    <property type="entry name" value="CbiX-like"/>
</dbReference>
<sequence>MMGGAKPDARTDTILLLGHGSRDPAAVEEFERFVAFFKEWSGFPRVSPGYLELTAPSIPEAIDRAAAEGAARIWVYPLFLFPGRHVSSDLPRFLSEAGTRHRAVPIHFGEAMHRHPKLLELAKIRIGPLPAEEDRTALLLVANGSSDSRGIEAVEHFAAKLRPMLPQVHFLPCFAEMAWPSMPDAFARCLGMGITSIVVFPCVLFTGRVLQGIRLRVEKFREIDPALSIRMADPFGIHPLLAEIVWEGVQGAWPVANGLRVRSNG</sequence>
<dbReference type="AlphaFoldDB" id="A0A7X6DR96"/>
<dbReference type="PANTHER" id="PTHR33542:SF3">
    <property type="entry name" value="SIROHYDROCHLORIN FERROCHELATASE, CHLOROPLASTIC"/>
    <property type="match status" value="1"/>
</dbReference>
<dbReference type="Proteomes" id="UP000534783">
    <property type="component" value="Unassembled WGS sequence"/>
</dbReference>
<dbReference type="CDD" id="cd03416">
    <property type="entry name" value="CbiX_SirB_N"/>
    <property type="match status" value="1"/>
</dbReference>
<dbReference type="EMBL" id="VTOW01000002">
    <property type="protein sequence ID" value="NKE71885.1"/>
    <property type="molecule type" value="Genomic_DNA"/>
</dbReference>
<gene>
    <name evidence="3" type="ORF">MNODULE_14145</name>
</gene>
<dbReference type="SUPFAM" id="SSF53800">
    <property type="entry name" value="Chelatase"/>
    <property type="match status" value="2"/>
</dbReference>
<evidence type="ECO:0000313" key="4">
    <source>
        <dbReference type="Proteomes" id="UP000534783"/>
    </source>
</evidence>
<organism evidence="3 4">
    <name type="scientific">Candidatus Manganitrophus noduliformans</name>
    <dbReference type="NCBI Taxonomy" id="2606439"/>
    <lineage>
        <taxon>Bacteria</taxon>
        <taxon>Pseudomonadati</taxon>
        <taxon>Nitrospirota</taxon>
        <taxon>Nitrospiria</taxon>
        <taxon>Candidatus Troglogloeales</taxon>
        <taxon>Candidatus Manganitrophaceae</taxon>
        <taxon>Candidatus Manganitrophus</taxon>
    </lineage>
</organism>
<keyword evidence="1" id="KW-0479">Metal-binding</keyword>
<reference evidence="3 4" key="1">
    <citation type="journal article" date="2020" name="Nature">
        <title>Bacterial chemolithoautotrophy via manganese oxidation.</title>
        <authorList>
            <person name="Yu H."/>
            <person name="Leadbetter J.R."/>
        </authorList>
    </citation>
    <scope>NUCLEOTIDE SEQUENCE [LARGE SCALE GENOMIC DNA]</scope>
    <source>
        <strain evidence="3 4">Mn-1</strain>
    </source>
</reference>
<dbReference type="GO" id="GO:0016829">
    <property type="term" value="F:lyase activity"/>
    <property type="evidence" value="ECO:0007669"/>
    <property type="project" value="UniProtKB-KW"/>
</dbReference>
<dbReference type="GO" id="GO:0046872">
    <property type="term" value="F:metal ion binding"/>
    <property type="evidence" value="ECO:0007669"/>
    <property type="project" value="UniProtKB-KW"/>
</dbReference>
<dbReference type="InterPro" id="IPR050963">
    <property type="entry name" value="Sirohydro_Cobaltochel/CbiX"/>
</dbReference>
<dbReference type="Pfam" id="PF01903">
    <property type="entry name" value="CbiX"/>
    <property type="match status" value="2"/>
</dbReference>
<proteinExistence type="predicted"/>